<organism evidence="1 2">
    <name type="scientific">Gossypium schwendimanii</name>
    <name type="common">Cotton</name>
    <dbReference type="NCBI Taxonomy" id="34291"/>
    <lineage>
        <taxon>Eukaryota</taxon>
        <taxon>Viridiplantae</taxon>
        <taxon>Streptophyta</taxon>
        <taxon>Embryophyta</taxon>
        <taxon>Tracheophyta</taxon>
        <taxon>Spermatophyta</taxon>
        <taxon>Magnoliopsida</taxon>
        <taxon>eudicotyledons</taxon>
        <taxon>Gunneridae</taxon>
        <taxon>Pentapetalae</taxon>
        <taxon>rosids</taxon>
        <taxon>malvids</taxon>
        <taxon>Malvales</taxon>
        <taxon>Malvaceae</taxon>
        <taxon>Malvoideae</taxon>
        <taxon>Gossypium</taxon>
    </lineage>
</organism>
<keyword evidence="2" id="KW-1185">Reference proteome</keyword>
<gene>
    <name evidence="1" type="ORF">Goshw_027824</name>
</gene>
<feature type="non-terminal residue" evidence="1">
    <location>
        <position position="288"/>
    </location>
</feature>
<accession>A0A7J9LDA6</accession>
<name>A0A7J9LDA6_GOSSC</name>
<dbReference type="AlphaFoldDB" id="A0A7J9LDA6"/>
<evidence type="ECO:0000313" key="2">
    <source>
        <dbReference type="Proteomes" id="UP000593576"/>
    </source>
</evidence>
<comment type="caution">
    <text evidence="1">The sequence shown here is derived from an EMBL/GenBank/DDBJ whole genome shotgun (WGS) entry which is preliminary data.</text>
</comment>
<protein>
    <submittedName>
        <fullName evidence="1">Uncharacterized protein</fullName>
    </submittedName>
</protein>
<sequence length="288" mass="32416">RGPGDDIEGSTIIFSEKFNYLLSTFEIHGEKKDKVDYVSLLDHSWPLSAKIRQGPYECETFKAWSFYPCWFELKECTEVSNVIKHLLEGDLPYSVALKVEFKLVRKSVGIRTPLMAAIDDTTWKEGARFGNEVLYSEITTGRKNVVGYVLELEFDTRNAKGESELIDHDGPHLGTGPINDSNGAQECKVQNLEEKLQPTKRWKRLARSANLEQGSRVLTHGKCKEECEFFSEVAFPSYDTTGSKKVKGAREEVNNFMMDNFDKNALEQALALTNEGSTAANGQANRAQ</sequence>
<dbReference type="EMBL" id="JABFAF010000005">
    <property type="protein sequence ID" value="MBA0856399.1"/>
    <property type="molecule type" value="Genomic_DNA"/>
</dbReference>
<evidence type="ECO:0000313" key="1">
    <source>
        <dbReference type="EMBL" id="MBA0856399.1"/>
    </source>
</evidence>
<reference evidence="1 2" key="1">
    <citation type="journal article" date="2019" name="Genome Biol. Evol.">
        <title>Insights into the evolution of the New World diploid cottons (Gossypium, subgenus Houzingenia) based on genome sequencing.</title>
        <authorList>
            <person name="Grover C.E."/>
            <person name="Arick M.A. 2nd"/>
            <person name="Thrash A."/>
            <person name="Conover J.L."/>
            <person name="Sanders W.S."/>
            <person name="Peterson D.G."/>
            <person name="Frelichowski J.E."/>
            <person name="Scheffler J.A."/>
            <person name="Scheffler B.E."/>
            <person name="Wendel J.F."/>
        </authorList>
    </citation>
    <scope>NUCLEOTIDE SEQUENCE [LARGE SCALE GENOMIC DNA]</scope>
    <source>
        <strain evidence="1">1</strain>
        <tissue evidence="1">Leaf</tissue>
    </source>
</reference>
<proteinExistence type="predicted"/>
<dbReference type="OrthoDB" id="1001521at2759"/>
<dbReference type="Proteomes" id="UP000593576">
    <property type="component" value="Unassembled WGS sequence"/>
</dbReference>